<evidence type="ECO:0000256" key="1">
    <source>
        <dbReference type="SAM" id="SignalP"/>
    </source>
</evidence>
<evidence type="ECO:0000313" key="3">
    <source>
        <dbReference type="Proteomes" id="UP000249499"/>
    </source>
</evidence>
<feature type="chain" id="PRO_5041923384" evidence="1">
    <location>
        <begin position="24"/>
        <end position="128"/>
    </location>
</feature>
<dbReference type="InterPro" id="IPR009273">
    <property type="entry name" value="DUF930"/>
</dbReference>
<dbReference type="EMBL" id="CP117255">
    <property type="protein sequence ID" value="WFR96189.1"/>
    <property type="molecule type" value="Genomic_DNA"/>
</dbReference>
<dbReference type="RefSeq" id="WP_111220294.1">
    <property type="nucleotide sequence ID" value="NZ_CP117255.1"/>
</dbReference>
<proteinExistence type="predicted"/>
<accession>A0AAF1KW94</accession>
<reference evidence="2 3" key="1">
    <citation type="journal article" date="2018" name="Sci. Rep.">
        <title>Rhizobium tumorigenes sp. nov., a novel plant tumorigenic bacterium isolated from cane gall tumors on thornless blackberry.</title>
        <authorList>
            <person name="Kuzmanovi N."/>
            <person name="Smalla K."/>
            <person name="Gronow S."/>
            <person name="PuBawska J."/>
        </authorList>
    </citation>
    <scope>NUCLEOTIDE SEQUENCE [LARGE SCALE GENOMIC DNA]</scope>
    <source>
        <strain evidence="2 3">1078</strain>
    </source>
</reference>
<dbReference type="AlphaFoldDB" id="A0AAF1KW94"/>
<organism evidence="2 3">
    <name type="scientific">Rhizobium tumorigenes</name>
    <dbReference type="NCBI Taxonomy" id="2041385"/>
    <lineage>
        <taxon>Bacteria</taxon>
        <taxon>Pseudomonadati</taxon>
        <taxon>Pseudomonadota</taxon>
        <taxon>Alphaproteobacteria</taxon>
        <taxon>Hyphomicrobiales</taxon>
        <taxon>Rhizobiaceae</taxon>
        <taxon>Rhizobium/Agrobacterium group</taxon>
        <taxon>Rhizobium</taxon>
    </lineage>
</organism>
<protein>
    <submittedName>
        <fullName evidence="2">DUF930 domain-containing protein</fullName>
    </submittedName>
</protein>
<name>A0AAF1KW94_9HYPH</name>
<dbReference type="KEGG" id="rtu:PR017_03340"/>
<gene>
    <name evidence="2" type="ORF">PR017_03340</name>
</gene>
<keyword evidence="3" id="KW-1185">Reference proteome</keyword>
<dbReference type="Proteomes" id="UP000249499">
    <property type="component" value="Chromosome"/>
</dbReference>
<sequence length="128" mass="14432">MLKFVGVLIPAVCLATTSYAVDAAIKKQLEKLDPAERLEQSCDTEAMKRIAAEKDYHPDKVIAYTFGDPAMTSDTIKAPGAVFRSKGEWYHLTYNCVTGPEQIDVKSLSFQIGEKVPRDDWQKHYLYD</sequence>
<keyword evidence="1" id="KW-0732">Signal</keyword>
<feature type="signal peptide" evidence="1">
    <location>
        <begin position="1"/>
        <end position="23"/>
    </location>
</feature>
<reference evidence="3" key="2">
    <citation type="journal article" date="2023" name="MicrobiologyOpen">
        <title>Genomics of the tumorigenes clade of the family Rhizobiaceae and description of Rhizobium rhododendri sp. nov.</title>
        <authorList>
            <person name="Kuzmanovic N."/>
            <person name="diCenzo G.C."/>
            <person name="Bunk B."/>
            <person name="Sproeer C."/>
            <person name="Fruehling A."/>
            <person name="Neumann-Schaal M."/>
            <person name="Overmann J."/>
            <person name="Smalla K."/>
        </authorList>
    </citation>
    <scope>NUCLEOTIDE SEQUENCE [LARGE SCALE GENOMIC DNA]</scope>
    <source>
        <strain evidence="3">1078</strain>
    </source>
</reference>
<dbReference type="Pfam" id="PF06059">
    <property type="entry name" value="DUF930"/>
    <property type="match status" value="1"/>
</dbReference>
<evidence type="ECO:0000313" key="2">
    <source>
        <dbReference type="EMBL" id="WFR96189.1"/>
    </source>
</evidence>